<dbReference type="GeneID" id="112052669"/>
<protein>
    <submittedName>
        <fullName evidence="3">Protein D2-like</fullName>
    </submittedName>
</protein>
<proteinExistence type="predicted"/>
<keyword evidence="2" id="KW-1185">Reference proteome</keyword>
<dbReference type="InterPro" id="IPR035810">
    <property type="entry name" value="PEBP_euk"/>
</dbReference>
<dbReference type="SUPFAM" id="SSF49777">
    <property type="entry name" value="PEBP-like"/>
    <property type="match status" value="1"/>
</dbReference>
<gene>
    <name evidence="3" type="primary">LOC112052669</name>
</gene>
<dbReference type="Gene3D" id="3.90.280.10">
    <property type="entry name" value="PEBP-like"/>
    <property type="match status" value="1"/>
</dbReference>
<dbReference type="PANTHER" id="PTHR11362:SF82">
    <property type="entry name" value="PHOSPHATIDYLETHANOLAMINE-BINDING PROTEIN 4"/>
    <property type="match status" value="1"/>
</dbReference>
<sequence length="203" mass="23003">MRVLLVCVAVALLSCPAELQRRRRTVAEAFNDFQICRDLNISAPETMLEVYYGNEEIKTGEEIYADITVEFPEVGFAVEPGCYYTFIIVDPDSPSAYDPFWRSYLMALYVNIGSSPSSLGGLDLHTGFEVATHIPTSPIPGTGIHRYVLLLFKQPYGISTIDENLLCFQQFRLNFRVDEFMCYYNLTGPVAGNFYLSQFPERT</sequence>
<dbReference type="KEGG" id="bany:112052669"/>
<feature type="chain" id="PRO_5045118601" evidence="1">
    <location>
        <begin position="20"/>
        <end position="203"/>
    </location>
</feature>
<dbReference type="RefSeq" id="XP_023947614.2">
    <property type="nucleotide sequence ID" value="XM_024091846.2"/>
</dbReference>
<accession>A0A6J1NL03</accession>
<dbReference type="PROSITE" id="PS51257">
    <property type="entry name" value="PROKAR_LIPOPROTEIN"/>
    <property type="match status" value="1"/>
</dbReference>
<keyword evidence="1" id="KW-0732">Signal</keyword>
<evidence type="ECO:0000313" key="3">
    <source>
        <dbReference type="RefSeq" id="XP_023947614.2"/>
    </source>
</evidence>
<dbReference type="AlphaFoldDB" id="A0A6J1NL03"/>
<dbReference type="InterPro" id="IPR036610">
    <property type="entry name" value="PEBP-like_sf"/>
</dbReference>
<dbReference type="Proteomes" id="UP001652582">
    <property type="component" value="Chromosome 20"/>
</dbReference>
<feature type="signal peptide" evidence="1">
    <location>
        <begin position="1"/>
        <end position="19"/>
    </location>
</feature>
<dbReference type="CDD" id="cd00866">
    <property type="entry name" value="PEBP_euk"/>
    <property type="match status" value="1"/>
</dbReference>
<name>A0A6J1NL03_BICAN</name>
<reference evidence="3" key="1">
    <citation type="submission" date="2025-08" db="UniProtKB">
        <authorList>
            <consortium name="RefSeq"/>
        </authorList>
    </citation>
    <scope>IDENTIFICATION</scope>
</reference>
<evidence type="ECO:0000313" key="2">
    <source>
        <dbReference type="Proteomes" id="UP001652582"/>
    </source>
</evidence>
<dbReference type="PANTHER" id="PTHR11362">
    <property type="entry name" value="PHOSPHATIDYLETHANOLAMINE-BINDING PROTEIN"/>
    <property type="match status" value="1"/>
</dbReference>
<organism evidence="2 3">
    <name type="scientific">Bicyclus anynana</name>
    <name type="common">Squinting bush brown butterfly</name>
    <dbReference type="NCBI Taxonomy" id="110368"/>
    <lineage>
        <taxon>Eukaryota</taxon>
        <taxon>Metazoa</taxon>
        <taxon>Ecdysozoa</taxon>
        <taxon>Arthropoda</taxon>
        <taxon>Hexapoda</taxon>
        <taxon>Insecta</taxon>
        <taxon>Pterygota</taxon>
        <taxon>Neoptera</taxon>
        <taxon>Endopterygota</taxon>
        <taxon>Lepidoptera</taxon>
        <taxon>Glossata</taxon>
        <taxon>Ditrysia</taxon>
        <taxon>Papilionoidea</taxon>
        <taxon>Nymphalidae</taxon>
        <taxon>Satyrinae</taxon>
        <taxon>Satyrini</taxon>
        <taxon>Mycalesina</taxon>
        <taxon>Bicyclus</taxon>
    </lineage>
</organism>
<dbReference type="OrthoDB" id="2506647at2759"/>
<evidence type="ECO:0000256" key="1">
    <source>
        <dbReference type="SAM" id="SignalP"/>
    </source>
</evidence>